<accession>A0ABW1YCP2</accession>
<keyword evidence="2" id="KW-0449">Lipoprotein</keyword>
<dbReference type="Proteomes" id="UP001596297">
    <property type="component" value="Unassembled WGS sequence"/>
</dbReference>
<dbReference type="EMBL" id="JBHSWD010000001">
    <property type="protein sequence ID" value="MFC6591185.1"/>
    <property type="molecule type" value="Genomic_DNA"/>
</dbReference>
<comment type="caution">
    <text evidence="2">The sequence shown here is derived from an EMBL/GenBank/DDBJ whole genome shotgun (WGS) entry which is preliminary data.</text>
</comment>
<dbReference type="InterPro" id="IPR029046">
    <property type="entry name" value="LolA/LolB/LppX"/>
</dbReference>
<organism evidence="2 3">
    <name type="scientific">Deinococcus lacus</name>
    <dbReference type="NCBI Taxonomy" id="392561"/>
    <lineage>
        <taxon>Bacteria</taxon>
        <taxon>Thermotogati</taxon>
        <taxon>Deinococcota</taxon>
        <taxon>Deinococci</taxon>
        <taxon>Deinococcales</taxon>
        <taxon>Deinococcaceae</taxon>
        <taxon>Deinococcus</taxon>
    </lineage>
</organism>
<dbReference type="Gene3D" id="2.50.20.10">
    <property type="entry name" value="Lipoprotein localisation LolA/LolB/LppX"/>
    <property type="match status" value="1"/>
</dbReference>
<reference evidence="3" key="1">
    <citation type="journal article" date="2019" name="Int. J. Syst. Evol. Microbiol.">
        <title>The Global Catalogue of Microorganisms (GCM) 10K type strain sequencing project: providing services to taxonomists for standard genome sequencing and annotation.</title>
        <authorList>
            <consortium name="The Broad Institute Genomics Platform"/>
            <consortium name="The Broad Institute Genome Sequencing Center for Infectious Disease"/>
            <person name="Wu L."/>
            <person name="Ma J."/>
        </authorList>
    </citation>
    <scope>NUCLEOTIDE SEQUENCE [LARGE SCALE GENOMIC DNA]</scope>
    <source>
        <strain evidence="3">CGMCC 1.15772</strain>
    </source>
</reference>
<evidence type="ECO:0000256" key="1">
    <source>
        <dbReference type="SAM" id="SignalP"/>
    </source>
</evidence>
<dbReference type="PANTHER" id="PTHR37507:SF2">
    <property type="entry name" value="SPORULATION PROTEIN YDCC"/>
    <property type="match status" value="1"/>
</dbReference>
<keyword evidence="3" id="KW-1185">Reference proteome</keyword>
<dbReference type="SUPFAM" id="SSF89392">
    <property type="entry name" value="Prokaryotic lipoproteins and lipoprotein localization factors"/>
    <property type="match status" value="1"/>
</dbReference>
<keyword evidence="1" id="KW-0732">Signal</keyword>
<sequence>MGVKKTLLLLALGLPFASAGAQTAQDVVYKVNQMQKNARDVTFRLTGTLSAGGTPQKMDIRVRSIPSQGLARMEFAAPASIAGDIIVSDKNEVRQYFSLTNQIAVTPVNKAAASTGLGLDFVQVGNAANLSDSYNLRLLGVSGGSGSRVFQLEASPKAGNSGKSRIWVTEQGWRPTRVQMLDARGQVLVDLSVSAFKTNSGVTSAVLRALPKSARIVRQ</sequence>
<dbReference type="PANTHER" id="PTHR37507">
    <property type="entry name" value="SPORULATION PROTEIN YDCC"/>
    <property type="match status" value="1"/>
</dbReference>
<dbReference type="RefSeq" id="WP_380082193.1">
    <property type="nucleotide sequence ID" value="NZ_JBHSWD010000001.1"/>
</dbReference>
<proteinExistence type="predicted"/>
<evidence type="ECO:0000313" key="3">
    <source>
        <dbReference type="Proteomes" id="UP001596297"/>
    </source>
</evidence>
<protein>
    <submittedName>
        <fullName evidence="2">Outer membrane lipoprotein carrier protein LolA</fullName>
    </submittedName>
</protein>
<dbReference type="InterPro" id="IPR052944">
    <property type="entry name" value="Sporulation_related"/>
</dbReference>
<name>A0ABW1YCP2_9DEIO</name>
<evidence type="ECO:0000313" key="2">
    <source>
        <dbReference type="EMBL" id="MFC6591185.1"/>
    </source>
</evidence>
<feature type="chain" id="PRO_5046792959" evidence="1">
    <location>
        <begin position="22"/>
        <end position="219"/>
    </location>
</feature>
<feature type="signal peptide" evidence="1">
    <location>
        <begin position="1"/>
        <end position="21"/>
    </location>
</feature>
<dbReference type="CDD" id="cd16324">
    <property type="entry name" value="LolA_fold-like"/>
    <property type="match status" value="1"/>
</dbReference>
<gene>
    <name evidence="2" type="ORF">ACFP81_03500</name>
</gene>